<feature type="domain" description="Cyclic nucleotide-binding" evidence="1">
    <location>
        <begin position="114"/>
        <end position="150"/>
    </location>
</feature>
<gene>
    <name evidence="2" type="ORF">RCC75_17820</name>
    <name evidence="3" type="ORF">RCG00_12405</name>
</gene>
<dbReference type="EMBL" id="JAVFKN010000030">
    <property type="protein sequence ID" value="MDQ5770399.1"/>
    <property type="molecule type" value="Genomic_DNA"/>
</dbReference>
<accession>A0AA51MLA4</accession>
<evidence type="ECO:0000313" key="2">
    <source>
        <dbReference type="EMBL" id="MDQ5770399.1"/>
    </source>
</evidence>
<protein>
    <recommendedName>
        <fullName evidence="1">Cyclic nucleotide-binding domain-containing protein</fullName>
    </recommendedName>
</protein>
<dbReference type="Proteomes" id="UP001229862">
    <property type="component" value="Chromosome"/>
</dbReference>
<dbReference type="InterPro" id="IPR000595">
    <property type="entry name" value="cNMP-bd_dom"/>
</dbReference>
<reference evidence="3 4" key="1">
    <citation type="submission" date="2023-08" db="EMBL/GenBank/DDBJ databases">
        <title>New molecular markers tilS and rpoB for phylogenetic and monitoring studies of the genus Thiothrix biodiversity.</title>
        <authorList>
            <person name="Ravin N.V."/>
            <person name="Smolyakov D."/>
            <person name="Markov N.D."/>
            <person name="Beletsky A.V."/>
            <person name="Mardanov A.V."/>
            <person name="Rudenko T.S."/>
            <person name="Grabovich M.Y."/>
        </authorList>
    </citation>
    <scope>NUCLEOTIDE SEQUENCE</scope>
    <source>
        <strain evidence="3">DNT52</strain>
        <strain evidence="2 4">H33</strain>
    </source>
</reference>
<sequence>MSSICLIDTSILTNLLNVPNRNQHKDIVGLAYKEYVELGCTFILPMASIIETGNHIAQNGDGRVRREVAQRFVMAVKAAFEGTAPWKPSEFPSSKEISMWLDAFPELAGKNKSVDKLSEGTSFGDLSIIKEFEKCCARFAMSEVFVWSLDSDLQQLHVRGKL</sequence>
<evidence type="ECO:0000259" key="1">
    <source>
        <dbReference type="PROSITE" id="PS50042"/>
    </source>
</evidence>
<dbReference type="Proteomes" id="UP001223336">
    <property type="component" value="Unassembled WGS sequence"/>
</dbReference>
<proteinExistence type="predicted"/>
<organism evidence="3">
    <name type="scientific">Thiothrix subterranea</name>
    <dbReference type="NCBI Taxonomy" id="2735563"/>
    <lineage>
        <taxon>Bacteria</taxon>
        <taxon>Pseudomonadati</taxon>
        <taxon>Pseudomonadota</taxon>
        <taxon>Gammaproteobacteria</taxon>
        <taxon>Thiotrichales</taxon>
        <taxon>Thiotrichaceae</taxon>
        <taxon>Thiothrix</taxon>
    </lineage>
</organism>
<evidence type="ECO:0000313" key="3">
    <source>
        <dbReference type="EMBL" id="WML85106.1"/>
    </source>
</evidence>
<dbReference type="PROSITE" id="PS50042">
    <property type="entry name" value="CNMP_BINDING_3"/>
    <property type="match status" value="1"/>
</dbReference>
<dbReference type="AlphaFoldDB" id="A0AA51MLA4"/>
<dbReference type="RefSeq" id="WP_308136116.1">
    <property type="nucleotide sequence ID" value="NZ_CP133197.1"/>
</dbReference>
<evidence type="ECO:0000313" key="4">
    <source>
        <dbReference type="Proteomes" id="UP001223336"/>
    </source>
</evidence>
<keyword evidence="4" id="KW-1185">Reference proteome</keyword>
<dbReference type="EMBL" id="CP133217">
    <property type="protein sequence ID" value="WML85106.1"/>
    <property type="molecule type" value="Genomic_DNA"/>
</dbReference>
<name>A0AA51MLA4_9GAMM</name>